<dbReference type="InterPro" id="IPR001753">
    <property type="entry name" value="Enoyl-CoA_hydra/iso"/>
</dbReference>
<sequence length="241" mass="25202">MVWQVTLVVERGDVWDVRLDRPAAANALSSGLVEALHEVLDQATVERPKALVLKGNQRHFAAGFDLTGLAGESDASLAHRFLRIGLLLEKLVAAPYLTVAVVEGSAFGAGADLVAACDHRLAGPDARFAFPGPRFGVVLGTARLRAIADPLVFLGGATVSAADAGGLVTGNPDDLPGILDAWSHIDPATRAALLAAARPVHDADAALAVLTRSVTTPGLHARLTAYRRRALPPRSHSEELS</sequence>
<dbReference type="InterPro" id="IPR051683">
    <property type="entry name" value="Enoyl-CoA_Hydratase/Isomerase"/>
</dbReference>
<evidence type="ECO:0000313" key="3">
    <source>
        <dbReference type="Proteomes" id="UP000438448"/>
    </source>
</evidence>
<dbReference type="CDD" id="cd06558">
    <property type="entry name" value="crotonase-like"/>
    <property type="match status" value="1"/>
</dbReference>
<reference evidence="2 3" key="1">
    <citation type="submission" date="2019-10" db="EMBL/GenBank/DDBJ databases">
        <title>Nocardia macrotermitis sp. nov. and Nocardia aurantia sp. nov., isolated from the gut of fungus growing-termite Macrotermes natalensis.</title>
        <authorList>
            <person name="Benndorf R."/>
            <person name="Schwitalla J."/>
            <person name="Martin K."/>
            <person name="De Beer W."/>
            <person name="Kaster A.-K."/>
            <person name="Vollmers J."/>
            <person name="Poulsen M."/>
            <person name="Beemelmanns C."/>
        </authorList>
    </citation>
    <scope>NUCLEOTIDE SEQUENCE [LARGE SCALE GENOMIC DNA]</scope>
    <source>
        <strain evidence="2 3">RB20</strain>
    </source>
</reference>
<comment type="similarity">
    <text evidence="1">Belongs to the enoyl-CoA hydratase/isomerase family.</text>
</comment>
<keyword evidence="2" id="KW-0560">Oxidoreductase</keyword>
<dbReference type="PANTHER" id="PTHR42964">
    <property type="entry name" value="ENOYL-COA HYDRATASE"/>
    <property type="match status" value="1"/>
</dbReference>
<dbReference type="EMBL" id="WEGK01000010">
    <property type="protein sequence ID" value="MQY21426.1"/>
    <property type="molecule type" value="Genomic_DNA"/>
</dbReference>
<dbReference type="InterPro" id="IPR029045">
    <property type="entry name" value="ClpP/crotonase-like_dom_sf"/>
</dbReference>
<name>A0A7K0D6P6_9NOCA</name>
<dbReference type="SUPFAM" id="SSF52096">
    <property type="entry name" value="ClpP/crotonase"/>
    <property type="match status" value="1"/>
</dbReference>
<protein>
    <submittedName>
        <fullName evidence="2">Fatty acid oxidation complex subunit alpha</fullName>
        <ecNumber evidence="2">1.1.1.35</ecNumber>
    </submittedName>
</protein>
<dbReference type="GO" id="GO:0003857">
    <property type="term" value="F:(3S)-3-hydroxyacyl-CoA dehydrogenase (NAD+) activity"/>
    <property type="evidence" value="ECO:0007669"/>
    <property type="project" value="UniProtKB-EC"/>
</dbReference>
<dbReference type="AlphaFoldDB" id="A0A7K0D6P6"/>
<dbReference type="PANTHER" id="PTHR42964:SF1">
    <property type="entry name" value="POLYKETIDE BIOSYNTHESIS ENOYL-COA HYDRATASE PKSH-RELATED"/>
    <property type="match status" value="1"/>
</dbReference>
<dbReference type="EC" id="1.1.1.35" evidence="2"/>
<dbReference type="Proteomes" id="UP000438448">
    <property type="component" value="Unassembled WGS sequence"/>
</dbReference>
<keyword evidence="3" id="KW-1185">Reference proteome</keyword>
<dbReference type="Pfam" id="PF00378">
    <property type="entry name" value="ECH_1"/>
    <property type="match status" value="1"/>
</dbReference>
<evidence type="ECO:0000256" key="1">
    <source>
        <dbReference type="ARBA" id="ARBA00005254"/>
    </source>
</evidence>
<evidence type="ECO:0000313" key="2">
    <source>
        <dbReference type="EMBL" id="MQY21426.1"/>
    </source>
</evidence>
<dbReference type="Gene3D" id="3.90.226.10">
    <property type="entry name" value="2-enoyl-CoA Hydratase, Chain A, domain 1"/>
    <property type="match status" value="1"/>
</dbReference>
<gene>
    <name evidence="2" type="primary">fadB_3</name>
    <name evidence="2" type="ORF">NRB20_45370</name>
</gene>
<comment type="caution">
    <text evidence="2">The sequence shown here is derived from an EMBL/GenBank/DDBJ whole genome shotgun (WGS) entry which is preliminary data.</text>
</comment>
<dbReference type="GO" id="GO:0008300">
    <property type="term" value="P:isoprenoid catabolic process"/>
    <property type="evidence" value="ECO:0007669"/>
    <property type="project" value="TreeGrafter"/>
</dbReference>
<proteinExistence type="inferred from homology"/>
<accession>A0A7K0D6P6</accession>
<organism evidence="2 3">
    <name type="scientific">Nocardia macrotermitis</name>
    <dbReference type="NCBI Taxonomy" id="2585198"/>
    <lineage>
        <taxon>Bacteria</taxon>
        <taxon>Bacillati</taxon>
        <taxon>Actinomycetota</taxon>
        <taxon>Actinomycetes</taxon>
        <taxon>Mycobacteriales</taxon>
        <taxon>Nocardiaceae</taxon>
        <taxon>Nocardia</taxon>
    </lineage>
</organism>